<sequence length="189" mass="22093">MAKNITFETAKVSDIDGVLALQELYLISNLSEDEKAAGFVTTPFTIAQLTEVIKEQNLFIAKEENRIIAYIFAGSWEFFSHWPIFNYMNSLFSTLTFLDFDITTSNSFQYGPICIHKEYRGQGLIQPFFEFMRKHLLLKYPLSLTFINKINVPSTKAHTEKLHWSIISEFQFNDNEYYILAYDMKKSVY</sequence>
<protein>
    <recommendedName>
        <fullName evidence="3">N-acetyltransferase domain-containing protein</fullName>
    </recommendedName>
</protein>
<dbReference type="Proteomes" id="UP000184020">
    <property type="component" value="Unassembled WGS sequence"/>
</dbReference>
<dbReference type="EMBL" id="FQWF01000006">
    <property type="protein sequence ID" value="SHG44546.1"/>
    <property type="molecule type" value="Genomic_DNA"/>
</dbReference>
<name>A0A1M5JVI4_9FLAO</name>
<gene>
    <name evidence="1" type="ORF">SAMN05444372_10628</name>
</gene>
<evidence type="ECO:0000313" key="2">
    <source>
        <dbReference type="Proteomes" id="UP000184020"/>
    </source>
</evidence>
<dbReference type="AlphaFoldDB" id="A0A1M5JVI4"/>
<organism evidence="1 2">
    <name type="scientific">Flavobacterium micromati</name>
    <dbReference type="NCBI Taxonomy" id="229205"/>
    <lineage>
        <taxon>Bacteria</taxon>
        <taxon>Pseudomonadati</taxon>
        <taxon>Bacteroidota</taxon>
        <taxon>Flavobacteriia</taxon>
        <taxon>Flavobacteriales</taxon>
        <taxon>Flavobacteriaceae</taxon>
        <taxon>Flavobacterium</taxon>
    </lineage>
</organism>
<reference evidence="2" key="1">
    <citation type="submission" date="2016-11" db="EMBL/GenBank/DDBJ databases">
        <authorList>
            <person name="Varghese N."/>
            <person name="Submissions S."/>
        </authorList>
    </citation>
    <scope>NUCLEOTIDE SEQUENCE [LARGE SCALE GENOMIC DNA]</scope>
    <source>
        <strain evidence="2">DSM 17659</strain>
    </source>
</reference>
<dbReference type="SUPFAM" id="SSF55729">
    <property type="entry name" value="Acyl-CoA N-acyltransferases (Nat)"/>
    <property type="match status" value="1"/>
</dbReference>
<evidence type="ECO:0000313" key="1">
    <source>
        <dbReference type="EMBL" id="SHG44546.1"/>
    </source>
</evidence>
<dbReference type="RefSeq" id="WP_073018830.1">
    <property type="nucleotide sequence ID" value="NZ_FQWF01000006.1"/>
</dbReference>
<keyword evidence="2" id="KW-1185">Reference proteome</keyword>
<dbReference type="InterPro" id="IPR016181">
    <property type="entry name" value="Acyl_CoA_acyltransferase"/>
</dbReference>
<dbReference type="OrthoDB" id="5109343at2"/>
<dbReference type="STRING" id="229205.SAMN05444372_10628"/>
<dbReference type="Gene3D" id="3.40.630.30">
    <property type="match status" value="1"/>
</dbReference>
<accession>A0A1M5JVI4</accession>
<proteinExistence type="predicted"/>
<evidence type="ECO:0008006" key="3">
    <source>
        <dbReference type="Google" id="ProtNLM"/>
    </source>
</evidence>